<name>A0AAW4WJ68_9FIRM</name>
<dbReference type="RefSeq" id="WP_227709369.1">
    <property type="nucleotide sequence ID" value="NZ_JAJEQW010000001.1"/>
</dbReference>
<evidence type="ECO:0000313" key="1">
    <source>
        <dbReference type="EMBL" id="MCC2240759.1"/>
    </source>
</evidence>
<organism evidence="1 2">
    <name type="scientific">Roseburia amylophila</name>
    <dbReference type="NCBI Taxonomy" id="2981794"/>
    <lineage>
        <taxon>Bacteria</taxon>
        <taxon>Bacillati</taxon>
        <taxon>Bacillota</taxon>
        <taxon>Clostridia</taxon>
        <taxon>Lachnospirales</taxon>
        <taxon>Lachnospiraceae</taxon>
        <taxon>Roseburia</taxon>
    </lineage>
</organism>
<dbReference type="Gene3D" id="3.40.50.1000">
    <property type="entry name" value="HAD superfamily/HAD-like"/>
    <property type="match status" value="1"/>
</dbReference>
<dbReference type="PANTHER" id="PTHR43611">
    <property type="entry name" value="ALPHA-D-GLUCOSE 1-PHOSPHATE PHOSPHATASE"/>
    <property type="match status" value="1"/>
</dbReference>
<sequence>MIKNVIFDIGNVLVDFCWEEVFHKLGFEGETFECVADATVRSVTWNEFDRGAKPDEEIIAACIKETPDYEREIRLFYDHVGETIRTYPYTVRWIRSLEKNGYHTYILSNFPKSTYEKATEELSFEKETTGAIFSYQVKCIKPEAEIYKLLLDRYHLVPQECVFIDDRPENIEAAEKLGITGIQFQNQQQAKRRLLELGVVSGS</sequence>
<reference evidence="1" key="1">
    <citation type="submission" date="2021-10" db="EMBL/GenBank/DDBJ databases">
        <title>Anaerobic single-cell dispensing facilitates the cultivation of human gut bacteria.</title>
        <authorList>
            <person name="Afrizal A."/>
        </authorList>
    </citation>
    <scope>NUCLEOTIDE SEQUENCE</scope>
    <source>
        <strain evidence="1">CLA-AA-H204</strain>
    </source>
</reference>
<dbReference type="InterPro" id="IPR023214">
    <property type="entry name" value="HAD_sf"/>
</dbReference>
<dbReference type="Proteomes" id="UP001198893">
    <property type="component" value="Unassembled WGS sequence"/>
</dbReference>
<dbReference type="InterPro" id="IPR023198">
    <property type="entry name" value="PGP-like_dom2"/>
</dbReference>
<dbReference type="AlphaFoldDB" id="A0AAW4WJ68"/>
<dbReference type="EMBL" id="JAJEQW010000001">
    <property type="protein sequence ID" value="MCC2240759.1"/>
    <property type="molecule type" value="Genomic_DNA"/>
</dbReference>
<accession>A0AAW4WJ68</accession>
<dbReference type="NCBIfam" id="TIGR01509">
    <property type="entry name" value="HAD-SF-IA-v3"/>
    <property type="match status" value="1"/>
</dbReference>
<gene>
    <name evidence="1" type="ORF">LKD47_00390</name>
</gene>
<dbReference type="InterPro" id="IPR036412">
    <property type="entry name" value="HAD-like_sf"/>
</dbReference>
<dbReference type="PRINTS" id="PR00413">
    <property type="entry name" value="HADHALOGNASE"/>
</dbReference>
<dbReference type="InterPro" id="IPR006439">
    <property type="entry name" value="HAD-SF_hydro_IA"/>
</dbReference>
<dbReference type="CDD" id="cd02603">
    <property type="entry name" value="HAD_sEH-N_like"/>
    <property type="match status" value="1"/>
</dbReference>
<protein>
    <submittedName>
        <fullName evidence="1">HAD family phosphatase</fullName>
    </submittedName>
</protein>
<dbReference type="SUPFAM" id="SSF56784">
    <property type="entry name" value="HAD-like"/>
    <property type="match status" value="1"/>
</dbReference>
<proteinExistence type="predicted"/>
<comment type="caution">
    <text evidence="1">The sequence shown here is derived from an EMBL/GenBank/DDBJ whole genome shotgun (WGS) entry which is preliminary data.</text>
</comment>
<dbReference type="Gene3D" id="1.10.150.240">
    <property type="entry name" value="Putative phosphatase, domain 2"/>
    <property type="match status" value="1"/>
</dbReference>
<dbReference type="SFLD" id="SFLDG01129">
    <property type="entry name" value="C1.5:_HAD__Beta-PGM__Phosphata"/>
    <property type="match status" value="1"/>
</dbReference>
<dbReference type="PANTHER" id="PTHR43611:SF3">
    <property type="entry name" value="FLAVIN MONONUCLEOTIDE HYDROLASE 1, CHLOROPLATIC"/>
    <property type="match status" value="1"/>
</dbReference>
<dbReference type="Pfam" id="PF00702">
    <property type="entry name" value="Hydrolase"/>
    <property type="match status" value="1"/>
</dbReference>
<dbReference type="SFLD" id="SFLDS00003">
    <property type="entry name" value="Haloacid_Dehalogenase"/>
    <property type="match status" value="1"/>
</dbReference>
<evidence type="ECO:0000313" key="2">
    <source>
        <dbReference type="Proteomes" id="UP001198893"/>
    </source>
</evidence>